<dbReference type="AlphaFoldDB" id="A0AA38RD63"/>
<keyword evidence="4" id="KW-1185">Reference proteome</keyword>
<protein>
    <submittedName>
        <fullName evidence="3">D-lactate dehydrogenase</fullName>
    </submittedName>
</protein>
<gene>
    <name evidence="3" type="ORF">NKR19_g8767</name>
</gene>
<sequence length="707" mass="78744">MADTEPQAWYLNSKFPVFWPQCEALTLPEDDFEAYLQRIQERGLENNLNKTDVEGTHGPGDADDDTFTLVSEQPSTTADVRLVLGSMDMCEATENEESAQDGPSSSQDAFMAGLVSHGEPREVDMSHFTMDGKMLTENADFAYRSTNSALVDLFFELEDVVSGPRLLELLNAAWTEDPLATLKLIFNARSIHIGKSSRHTFYRCAGWLATYHPLTLVANLQWLSRPVIEKKVSTKDDKEDSDTEVIEDESDPARFDVRHGVAHGYWKDLLNILALSANGHLTVLSTPRDILNIENQTAGPVRSKEDTREEQTRRHDDAVQAFTSNPTHHALHLKTARLFASQLKTDLALLDNPSDAPKTATISLCAKWAPSPQRFHDKHTTIATSIAEILFPPASFPPFLIPTRETYLRHARESYRRLLTRLRARLDIVERPLTKRAYGDIQYPSVPSLAMRAYAPLFAERDGDRFGEYLAAVKAGTKQISGAVLMPSVLVRDALAAGKRSAGVRSHKKARAFDHGRRVRRGGRRGVGLGRNNNTVLETKARELRDRTLDAQWDTLVRRVKDSGTLESCIAICDVSGSMTYPTFADGTAPIHTAIGLSLLMAEVVAPPFGGAFVTFSARPTVEKVDLTGTLGEKVAAMERSEWGMNTDLVAVFEKLILPMAVENKLTQEQMVKRLFVFSDMQFDAAERGDRWATSFERIEKEYMAAG</sequence>
<feature type="domain" description="DUF7788" evidence="2">
    <location>
        <begin position="568"/>
        <end position="707"/>
    </location>
</feature>
<name>A0AA38RD63_9PEZI</name>
<organism evidence="3 4">
    <name type="scientific">Coniochaeta hoffmannii</name>
    <dbReference type="NCBI Taxonomy" id="91930"/>
    <lineage>
        <taxon>Eukaryota</taxon>
        <taxon>Fungi</taxon>
        <taxon>Dikarya</taxon>
        <taxon>Ascomycota</taxon>
        <taxon>Pezizomycotina</taxon>
        <taxon>Sordariomycetes</taxon>
        <taxon>Sordariomycetidae</taxon>
        <taxon>Coniochaetales</taxon>
        <taxon>Coniochaetaceae</taxon>
        <taxon>Coniochaeta</taxon>
    </lineage>
</organism>
<dbReference type="PANTHER" id="PTHR31373:SF27">
    <property type="entry name" value="TROVE DOMAIN-CONTAINING PROTEIN"/>
    <property type="match status" value="1"/>
</dbReference>
<dbReference type="EMBL" id="JANBVN010000187">
    <property type="protein sequence ID" value="KAJ9134192.1"/>
    <property type="molecule type" value="Genomic_DNA"/>
</dbReference>
<feature type="non-terminal residue" evidence="3">
    <location>
        <position position="707"/>
    </location>
</feature>
<dbReference type="InterPro" id="IPR058580">
    <property type="entry name" value="DUF2828"/>
</dbReference>
<evidence type="ECO:0000259" key="1">
    <source>
        <dbReference type="Pfam" id="PF11443"/>
    </source>
</evidence>
<proteinExistence type="predicted"/>
<dbReference type="Pfam" id="PF11443">
    <property type="entry name" value="DUF2828"/>
    <property type="match status" value="1"/>
</dbReference>
<evidence type="ECO:0000259" key="2">
    <source>
        <dbReference type="Pfam" id="PF25043"/>
    </source>
</evidence>
<dbReference type="PANTHER" id="PTHR31373">
    <property type="entry name" value="OS06G0652100 PROTEIN"/>
    <property type="match status" value="1"/>
</dbReference>
<evidence type="ECO:0000313" key="4">
    <source>
        <dbReference type="Proteomes" id="UP001174691"/>
    </source>
</evidence>
<dbReference type="Proteomes" id="UP001174691">
    <property type="component" value="Unassembled WGS sequence"/>
</dbReference>
<dbReference type="InterPro" id="IPR056690">
    <property type="entry name" value="DUF7788"/>
</dbReference>
<feature type="domain" description="DUF2828" evidence="1">
    <location>
        <begin position="136"/>
        <end position="566"/>
    </location>
</feature>
<reference evidence="3" key="1">
    <citation type="submission" date="2022-07" db="EMBL/GenBank/DDBJ databases">
        <title>Fungi with potential for degradation of polypropylene.</title>
        <authorList>
            <person name="Gostincar C."/>
        </authorList>
    </citation>
    <scope>NUCLEOTIDE SEQUENCE</scope>
    <source>
        <strain evidence="3">EXF-13287</strain>
    </source>
</reference>
<dbReference type="Pfam" id="PF25043">
    <property type="entry name" value="DUF7788"/>
    <property type="match status" value="1"/>
</dbReference>
<accession>A0AA38RD63</accession>
<comment type="caution">
    <text evidence="3">The sequence shown here is derived from an EMBL/GenBank/DDBJ whole genome shotgun (WGS) entry which is preliminary data.</text>
</comment>
<dbReference type="InterPro" id="IPR011205">
    <property type="entry name" value="UCP015417_vWA"/>
</dbReference>
<evidence type="ECO:0000313" key="3">
    <source>
        <dbReference type="EMBL" id="KAJ9134192.1"/>
    </source>
</evidence>